<evidence type="ECO:0000313" key="3">
    <source>
        <dbReference type="Proteomes" id="UP000437638"/>
    </source>
</evidence>
<feature type="compositionally biased region" description="Basic and acidic residues" evidence="1">
    <location>
        <begin position="34"/>
        <end position="46"/>
    </location>
</feature>
<keyword evidence="3" id="KW-1185">Reference proteome</keyword>
<comment type="caution">
    <text evidence="2">The sequence shown here is derived from an EMBL/GenBank/DDBJ whole genome shotgun (WGS) entry which is preliminary data.</text>
</comment>
<organism evidence="2 3">
    <name type="scientific">Vreelandella zhuhanensis</name>
    <dbReference type="NCBI Taxonomy" id="2684210"/>
    <lineage>
        <taxon>Bacteria</taxon>
        <taxon>Pseudomonadati</taxon>
        <taxon>Pseudomonadota</taxon>
        <taxon>Gammaproteobacteria</taxon>
        <taxon>Oceanospirillales</taxon>
        <taxon>Halomonadaceae</taxon>
        <taxon>Vreelandella</taxon>
    </lineage>
</organism>
<evidence type="ECO:0000256" key="1">
    <source>
        <dbReference type="SAM" id="MobiDB-lite"/>
    </source>
</evidence>
<proteinExistence type="predicted"/>
<gene>
    <name evidence="2" type="ORF">GPM19_11855</name>
</gene>
<dbReference type="Proteomes" id="UP000437638">
    <property type="component" value="Unassembled WGS sequence"/>
</dbReference>
<name>A0A7X3H1Z6_9GAMM</name>
<evidence type="ECO:0000313" key="2">
    <source>
        <dbReference type="EMBL" id="MWJ28879.1"/>
    </source>
</evidence>
<accession>A0A7X3H1Z6</accession>
<reference evidence="2 3" key="1">
    <citation type="submission" date="2019-12" db="EMBL/GenBank/DDBJ databases">
        <title>Halomonas rutogse sp. nov. isolated from two lakes on Tibetan Plateau.</title>
        <authorList>
            <person name="Gao P."/>
        </authorList>
    </citation>
    <scope>NUCLEOTIDE SEQUENCE [LARGE SCALE GENOMIC DNA]</scope>
    <source>
        <strain evidence="2 3">ZH2S</strain>
    </source>
</reference>
<dbReference type="AlphaFoldDB" id="A0A7X3H1Z6"/>
<protein>
    <submittedName>
        <fullName evidence="2">Uncharacterized protein</fullName>
    </submittedName>
</protein>
<dbReference type="RefSeq" id="WP_160419240.1">
    <property type="nucleotide sequence ID" value="NZ_WTKP01000008.1"/>
</dbReference>
<feature type="region of interest" description="Disordered" evidence="1">
    <location>
        <begin position="25"/>
        <end position="46"/>
    </location>
</feature>
<sequence>MQRFQLQMSRISFCRHRQAMAAHQKRIASQRIANQREFHRGTQDTT</sequence>
<dbReference type="EMBL" id="WTKP01000008">
    <property type="protein sequence ID" value="MWJ28879.1"/>
    <property type="molecule type" value="Genomic_DNA"/>
</dbReference>